<dbReference type="STRING" id="1314783.A0A165KHN6"/>
<dbReference type="OrthoDB" id="2742885at2759"/>
<protein>
    <recommendedName>
        <fullName evidence="2">Endonuclease/exonuclease/phosphatase domain-containing protein</fullName>
    </recommendedName>
</protein>
<dbReference type="EMBL" id="KV429234">
    <property type="protein sequence ID" value="KZT63148.1"/>
    <property type="molecule type" value="Genomic_DNA"/>
</dbReference>
<dbReference type="InterPro" id="IPR036691">
    <property type="entry name" value="Endo/exonu/phosph_ase_sf"/>
</dbReference>
<organism evidence="3 4">
    <name type="scientific">Daedalea quercina L-15889</name>
    <dbReference type="NCBI Taxonomy" id="1314783"/>
    <lineage>
        <taxon>Eukaryota</taxon>
        <taxon>Fungi</taxon>
        <taxon>Dikarya</taxon>
        <taxon>Basidiomycota</taxon>
        <taxon>Agaricomycotina</taxon>
        <taxon>Agaricomycetes</taxon>
        <taxon>Polyporales</taxon>
        <taxon>Fomitopsis</taxon>
    </lineage>
</organism>
<dbReference type="SUPFAM" id="SSF56219">
    <property type="entry name" value="DNase I-like"/>
    <property type="match status" value="1"/>
</dbReference>
<evidence type="ECO:0000256" key="1">
    <source>
        <dbReference type="SAM" id="MobiDB-lite"/>
    </source>
</evidence>
<dbReference type="Proteomes" id="UP000076727">
    <property type="component" value="Unassembled WGS sequence"/>
</dbReference>
<dbReference type="AlphaFoldDB" id="A0A165KHN6"/>
<dbReference type="Pfam" id="PF03372">
    <property type="entry name" value="Exo_endo_phos"/>
    <property type="match status" value="1"/>
</dbReference>
<gene>
    <name evidence="3" type="ORF">DAEQUDRAFT_680873</name>
</gene>
<dbReference type="Gene3D" id="3.60.10.10">
    <property type="entry name" value="Endonuclease/exonuclease/phosphatase"/>
    <property type="match status" value="1"/>
</dbReference>
<keyword evidence="4" id="KW-1185">Reference proteome</keyword>
<accession>A0A165KHN6</accession>
<evidence type="ECO:0000313" key="3">
    <source>
        <dbReference type="EMBL" id="KZT63148.1"/>
    </source>
</evidence>
<feature type="region of interest" description="Disordered" evidence="1">
    <location>
        <begin position="559"/>
        <end position="580"/>
    </location>
</feature>
<evidence type="ECO:0000259" key="2">
    <source>
        <dbReference type="Pfam" id="PF03372"/>
    </source>
</evidence>
<proteinExistence type="predicted"/>
<feature type="domain" description="Endonuclease/exonuclease/phosphatase" evidence="2">
    <location>
        <begin position="171"/>
        <end position="381"/>
    </location>
</feature>
<sequence length="614" mass="71204">MSSSSSSSHSGWAVVRTDGAQIPEYKLENPVRRILRTRELQSRDVTRLVLFNIGDDTAEFARKLLKGCLPSNVYKSILKVQKVSHTSGAPRLDLWVRAEVGEGLKRCVLAAFQNDRTPTAREALKRYLNYWESRRKLPWWWRMDVYRPWRDRIILKARAEKEAREPTSNVMTWNVNGYHSKSIMIEEALNNMRVAVCAIQETLVRPQSAPIRPKGYTVYSAPWLEGFRGQAVLVDERLPSYRIPHEEPWLIHVKISHWPYSDTENRILHVLGIYLPSGGNYKGNRGRKLRTLTNITNEIINKSSKELVMVLGDWNMSFRDLQRRLVYYHSEITALEVVGSGLSRFPTKGQAKDLDHIVGNPVVQSCFRRPRVLRSYAVSDHRPVLLGSRKLTGDAAQQEKRAGFDKNMITRHKQKLVSSNRWEAISKRVDMLYETENEAYLHTATDAFNITFDKICREYGIKYDVVDSKPNAHLPRHLRKKLNLLKAYSDKYAESVLRRNADEDRMRVNLARTKRAFKRAYDKWKDQQNVKSYSRIAKAMTEFDVKHAWQEIRRKSNLLNTTGEGEPMKPSQPLRNKNGALKTDSAGIQETLASHYKDLLQDVPNDDFKDPNWW</sequence>
<evidence type="ECO:0000313" key="4">
    <source>
        <dbReference type="Proteomes" id="UP000076727"/>
    </source>
</evidence>
<reference evidence="3 4" key="1">
    <citation type="journal article" date="2016" name="Mol. Biol. Evol.">
        <title>Comparative Genomics of Early-Diverging Mushroom-Forming Fungi Provides Insights into the Origins of Lignocellulose Decay Capabilities.</title>
        <authorList>
            <person name="Nagy L.G."/>
            <person name="Riley R."/>
            <person name="Tritt A."/>
            <person name="Adam C."/>
            <person name="Daum C."/>
            <person name="Floudas D."/>
            <person name="Sun H."/>
            <person name="Yadav J.S."/>
            <person name="Pangilinan J."/>
            <person name="Larsson K.H."/>
            <person name="Matsuura K."/>
            <person name="Barry K."/>
            <person name="Labutti K."/>
            <person name="Kuo R."/>
            <person name="Ohm R.A."/>
            <person name="Bhattacharya S.S."/>
            <person name="Shirouzu T."/>
            <person name="Yoshinaga Y."/>
            <person name="Martin F.M."/>
            <person name="Grigoriev I.V."/>
            <person name="Hibbett D.S."/>
        </authorList>
    </citation>
    <scope>NUCLEOTIDE SEQUENCE [LARGE SCALE GENOMIC DNA]</scope>
    <source>
        <strain evidence="3 4">L-15889</strain>
    </source>
</reference>
<dbReference type="InterPro" id="IPR005135">
    <property type="entry name" value="Endo/exonuclease/phosphatase"/>
</dbReference>
<name>A0A165KHN6_9APHY</name>
<dbReference type="GO" id="GO:0003824">
    <property type="term" value="F:catalytic activity"/>
    <property type="evidence" value="ECO:0007669"/>
    <property type="project" value="InterPro"/>
</dbReference>
<feature type="non-terminal residue" evidence="3">
    <location>
        <position position="614"/>
    </location>
</feature>